<feature type="compositionally biased region" description="Polar residues" evidence="1">
    <location>
        <begin position="1"/>
        <end position="19"/>
    </location>
</feature>
<organism evidence="2 3">
    <name type="scientific">Mycena rosella</name>
    <name type="common">Pink bonnet</name>
    <name type="synonym">Agaricus rosellus</name>
    <dbReference type="NCBI Taxonomy" id="1033263"/>
    <lineage>
        <taxon>Eukaryota</taxon>
        <taxon>Fungi</taxon>
        <taxon>Dikarya</taxon>
        <taxon>Basidiomycota</taxon>
        <taxon>Agaricomycotina</taxon>
        <taxon>Agaricomycetes</taxon>
        <taxon>Agaricomycetidae</taxon>
        <taxon>Agaricales</taxon>
        <taxon>Marasmiineae</taxon>
        <taxon>Mycenaceae</taxon>
        <taxon>Mycena</taxon>
    </lineage>
</organism>
<dbReference type="EMBL" id="JARKIE010000010">
    <property type="protein sequence ID" value="KAJ7704353.1"/>
    <property type="molecule type" value="Genomic_DNA"/>
</dbReference>
<evidence type="ECO:0000313" key="3">
    <source>
        <dbReference type="Proteomes" id="UP001221757"/>
    </source>
</evidence>
<keyword evidence="3" id="KW-1185">Reference proteome</keyword>
<feature type="region of interest" description="Disordered" evidence="1">
    <location>
        <begin position="1"/>
        <end position="52"/>
    </location>
</feature>
<feature type="region of interest" description="Disordered" evidence="1">
    <location>
        <begin position="103"/>
        <end position="129"/>
    </location>
</feature>
<accession>A0AAD7GSL2</accession>
<evidence type="ECO:0000313" key="2">
    <source>
        <dbReference type="EMBL" id="KAJ7704353.1"/>
    </source>
</evidence>
<name>A0AAD7GSL2_MYCRO</name>
<comment type="caution">
    <text evidence="2">The sequence shown here is derived from an EMBL/GenBank/DDBJ whole genome shotgun (WGS) entry which is preliminary data.</text>
</comment>
<gene>
    <name evidence="2" type="ORF">B0H17DRAFT_1039381</name>
</gene>
<reference evidence="2" key="1">
    <citation type="submission" date="2023-03" db="EMBL/GenBank/DDBJ databases">
        <title>Massive genome expansion in bonnet fungi (Mycena s.s.) driven by repeated elements and novel gene families across ecological guilds.</title>
        <authorList>
            <consortium name="Lawrence Berkeley National Laboratory"/>
            <person name="Harder C.B."/>
            <person name="Miyauchi S."/>
            <person name="Viragh M."/>
            <person name="Kuo A."/>
            <person name="Thoen E."/>
            <person name="Andreopoulos B."/>
            <person name="Lu D."/>
            <person name="Skrede I."/>
            <person name="Drula E."/>
            <person name="Henrissat B."/>
            <person name="Morin E."/>
            <person name="Kohler A."/>
            <person name="Barry K."/>
            <person name="LaButti K."/>
            <person name="Morin E."/>
            <person name="Salamov A."/>
            <person name="Lipzen A."/>
            <person name="Mereny Z."/>
            <person name="Hegedus B."/>
            <person name="Baldrian P."/>
            <person name="Stursova M."/>
            <person name="Weitz H."/>
            <person name="Taylor A."/>
            <person name="Grigoriev I.V."/>
            <person name="Nagy L.G."/>
            <person name="Martin F."/>
            <person name="Kauserud H."/>
        </authorList>
    </citation>
    <scope>NUCLEOTIDE SEQUENCE</scope>
    <source>
        <strain evidence="2">CBHHK067</strain>
    </source>
</reference>
<dbReference type="Proteomes" id="UP001221757">
    <property type="component" value="Unassembled WGS sequence"/>
</dbReference>
<feature type="compositionally biased region" description="Basic and acidic residues" evidence="1">
    <location>
        <begin position="109"/>
        <end position="129"/>
    </location>
</feature>
<protein>
    <submittedName>
        <fullName evidence="2">Uncharacterized protein</fullName>
    </submittedName>
</protein>
<evidence type="ECO:0000256" key="1">
    <source>
        <dbReference type="SAM" id="MobiDB-lite"/>
    </source>
</evidence>
<dbReference type="AlphaFoldDB" id="A0AAD7GSL2"/>
<proteinExistence type="predicted"/>
<sequence>MSRQPNQTSKCHSITSCARLTSEAARRGGEAEGEKESFPREMGKKFMDSAAEEAGSQTVDYVKDNMQPMLDDAQAQIDDFKDQAQAEIDDAKEQALAQIAAAKAQAQAAKERAQAELDEKKQQAQNELK</sequence>
<feature type="compositionally biased region" description="Basic and acidic residues" evidence="1">
    <location>
        <begin position="24"/>
        <end position="47"/>
    </location>
</feature>